<dbReference type="RefSeq" id="WP_006971319.1">
    <property type="nucleotide sequence ID" value="NZ_ABCS01000018.1"/>
</dbReference>
<reference evidence="1 2" key="1">
    <citation type="submission" date="2007-06" db="EMBL/GenBank/DDBJ databases">
        <authorList>
            <person name="Shimkets L."/>
            <person name="Ferriera S."/>
            <person name="Johnson J."/>
            <person name="Kravitz S."/>
            <person name="Beeson K."/>
            <person name="Sutton G."/>
            <person name="Rogers Y.-H."/>
            <person name="Friedman R."/>
            <person name="Frazier M."/>
            <person name="Venter J.C."/>
        </authorList>
    </citation>
    <scope>NUCLEOTIDE SEQUENCE [LARGE SCALE GENOMIC DNA]</scope>
    <source>
        <strain evidence="1 2">SIR-1</strain>
    </source>
</reference>
<gene>
    <name evidence="1" type="ORF">PPSIR1_21404</name>
</gene>
<evidence type="ECO:0000313" key="1">
    <source>
        <dbReference type="EMBL" id="EDM79627.1"/>
    </source>
</evidence>
<dbReference type="AlphaFoldDB" id="A6G3M0"/>
<dbReference type="EMBL" id="ABCS01000018">
    <property type="protein sequence ID" value="EDM79627.1"/>
    <property type="molecule type" value="Genomic_DNA"/>
</dbReference>
<dbReference type="Proteomes" id="UP000005801">
    <property type="component" value="Unassembled WGS sequence"/>
</dbReference>
<accession>A6G3M0</accession>
<dbReference type="OrthoDB" id="5529871at2"/>
<evidence type="ECO:0000313" key="2">
    <source>
        <dbReference type="Proteomes" id="UP000005801"/>
    </source>
</evidence>
<proteinExistence type="predicted"/>
<sequence>MICRSVIRRFDGDDGPSFHAAVLPRDASALRFVSWVTLTKSTGRYAGRNRAPGVTVAWIPAERIADETSSPAEIDAALANTDQIPLVVEAPRRLPVAYRSDDGAGFPTVTIKGQPMALVVRLGRIQPGTHGQLTFGWRIR</sequence>
<organism evidence="1 2">
    <name type="scientific">Plesiocystis pacifica SIR-1</name>
    <dbReference type="NCBI Taxonomy" id="391625"/>
    <lineage>
        <taxon>Bacteria</taxon>
        <taxon>Pseudomonadati</taxon>
        <taxon>Myxococcota</taxon>
        <taxon>Polyangia</taxon>
        <taxon>Nannocystales</taxon>
        <taxon>Nannocystaceae</taxon>
        <taxon>Plesiocystis</taxon>
    </lineage>
</organism>
<comment type="caution">
    <text evidence="1">The sequence shown here is derived from an EMBL/GenBank/DDBJ whole genome shotgun (WGS) entry which is preliminary data.</text>
</comment>
<name>A6G3M0_9BACT</name>
<dbReference type="STRING" id="391625.PPSIR1_21404"/>
<keyword evidence="2" id="KW-1185">Reference proteome</keyword>
<protein>
    <submittedName>
        <fullName evidence="1">Uncharacterized protein</fullName>
    </submittedName>
</protein>